<dbReference type="Proteomes" id="UP000285624">
    <property type="component" value="Unassembled WGS sequence"/>
</dbReference>
<evidence type="ECO:0000313" key="3">
    <source>
        <dbReference type="Proteomes" id="UP000285624"/>
    </source>
</evidence>
<reference evidence="3 4" key="1">
    <citation type="submission" date="2018-07" db="EMBL/GenBank/DDBJ databases">
        <title>Genome sequencing of oomycete isolates from Chile give support for New Zealand origin for Phytophthora kernoviae and make available the first Nothophytophthora sp. genome.</title>
        <authorList>
            <person name="Studholme D.J."/>
            <person name="Sanfuentes E."/>
            <person name="Panda P."/>
            <person name="Hill R."/>
            <person name="Sambles C."/>
            <person name="Grant M."/>
            <person name="Williams N.M."/>
            <person name="Mcdougal R.L."/>
        </authorList>
    </citation>
    <scope>NUCLEOTIDE SEQUENCE [LARGE SCALE GENOMIC DNA]</scope>
    <source>
        <strain evidence="1">Chile2</strain>
        <strain evidence="2">Chile4</strain>
    </source>
</reference>
<gene>
    <name evidence="1" type="ORF">BBI17_001593</name>
    <name evidence="2" type="ORF">BBO99_00001874</name>
</gene>
<dbReference type="EMBL" id="MAYM02000918">
    <property type="protein sequence ID" value="RLN31780.1"/>
    <property type="molecule type" value="Genomic_DNA"/>
</dbReference>
<evidence type="ECO:0000313" key="1">
    <source>
        <dbReference type="EMBL" id="RLN31780.1"/>
    </source>
</evidence>
<keyword evidence="3" id="KW-1185">Reference proteome</keyword>
<evidence type="ECO:0008006" key="5">
    <source>
        <dbReference type="Google" id="ProtNLM"/>
    </source>
</evidence>
<dbReference type="Proteomes" id="UP000285883">
    <property type="component" value="Unassembled WGS sequence"/>
</dbReference>
<proteinExistence type="predicted"/>
<dbReference type="PANTHER" id="PTHR13510:SF44">
    <property type="entry name" value="RABENOSYN-5"/>
    <property type="match status" value="1"/>
</dbReference>
<sequence>MSSSSERVCAIDPGVRNLATVYDPDGRTFSVTDSKSIMMNKFKAIDQMKSLLKRMDNASKPAPTSSLRIEIGGVCTDLNINRVAMEFKEFRNRTAREPNTSPYPPMELTDKEKQLLRQLAKDLVAINVEEFEEFLFENNGVLPERDWEFVRRDEQVETYLRRREKYGLRGFGATKRFRRETSDTSASMSSTKSEELSSLDVADIRSIGFKDGTLEDGVYGAMSPTTDVFRTKSAYVDDKIEECNVLALIDNVSDADPFTSLTIRWRVTENPPVMRTFLKSYDHIYLEATGFTTLTNGDRISYQLLHSIDFPHLTPPLKTHSRGQVAGILFFRQIDKETVQIHGRAVFAIPFERARALFTHMVLVSMSKSCINIFFAAQMKKLRWALHERRKNSVADFVCTSCRVTHKIAEIGPDNKLYWTKVHVCPFCMTQVIKSDTSITMRSEIAAGRTTLRRKKKAKCSTRFLERGAFRPTGSDTT</sequence>
<protein>
    <recommendedName>
        <fullName evidence="5">START domain-containing protein</fullName>
    </recommendedName>
</protein>
<name>A0A3R7K7S7_9STRA</name>
<accession>A0A3R7K7S7</accession>
<evidence type="ECO:0000313" key="4">
    <source>
        <dbReference type="Proteomes" id="UP000285883"/>
    </source>
</evidence>
<comment type="caution">
    <text evidence="1">The sequence shown here is derived from an EMBL/GenBank/DDBJ whole genome shotgun (WGS) entry which is preliminary data.</text>
</comment>
<dbReference type="EMBL" id="MBDN02000028">
    <property type="protein sequence ID" value="RLN83767.1"/>
    <property type="molecule type" value="Genomic_DNA"/>
</dbReference>
<dbReference type="AlphaFoldDB" id="A0A3R7K7S7"/>
<evidence type="ECO:0000313" key="2">
    <source>
        <dbReference type="EMBL" id="RLN83767.1"/>
    </source>
</evidence>
<dbReference type="PANTHER" id="PTHR13510">
    <property type="entry name" value="FYVE-FINGER-CONTAINING RAB5 EFFECTOR PROTEIN RABENOSYN-5-RELATED"/>
    <property type="match status" value="1"/>
</dbReference>
<organism evidence="1 4">
    <name type="scientific">Phytophthora kernoviae</name>
    <dbReference type="NCBI Taxonomy" id="325452"/>
    <lineage>
        <taxon>Eukaryota</taxon>
        <taxon>Sar</taxon>
        <taxon>Stramenopiles</taxon>
        <taxon>Oomycota</taxon>
        <taxon>Peronosporomycetes</taxon>
        <taxon>Peronosporales</taxon>
        <taxon>Peronosporaceae</taxon>
        <taxon>Phytophthora</taxon>
    </lineage>
</organism>
<dbReference type="InterPro" id="IPR052727">
    <property type="entry name" value="Rab4/Rab5_effector"/>
</dbReference>